<dbReference type="Gene3D" id="3.40.50.1220">
    <property type="entry name" value="TPP-binding domain"/>
    <property type="match status" value="1"/>
</dbReference>
<feature type="domain" description="Deacetylase sirtuin-type" evidence="12">
    <location>
        <begin position="212"/>
        <end position="506"/>
    </location>
</feature>
<keyword evidence="6 10" id="KW-0479">Metal-binding</keyword>
<comment type="cofactor">
    <cofactor evidence="1">
        <name>Zn(2+)</name>
        <dbReference type="ChEBI" id="CHEBI:29105"/>
    </cofactor>
</comment>
<proteinExistence type="inferred from homology"/>
<dbReference type="Proteomes" id="UP000822476">
    <property type="component" value="Unassembled WGS sequence"/>
</dbReference>
<evidence type="ECO:0000256" key="1">
    <source>
        <dbReference type="ARBA" id="ARBA00001947"/>
    </source>
</evidence>
<organism evidence="13 14">
    <name type="scientific">Paragonimus skrjabini miyazakii</name>
    <dbReference type="NCBI Taxonomy" id="59628"/>
    <lineage>
        <taxon>Eukaryota</taxon>
        <taxon>Metazoa</taxon>
        <taxon>Spiralia</taxon>
        <taxon>Lophotrochozoa</taxon>
        <taxon>Platyhelminthes</taxon>
        <taxon>Trematoda</taxon>
        <taxon>Digenea</taxon>
        <taxon>Plagiorchiida</taxon>
        <taxon>Troglotremata</taxon>
        <taxon>Troglotrematidae</taxon>
        <taxon>Paragonimus</taxon>
    </lineage>
</organism>
<reference evidence="13" key="1">
    <citation type="submission" date="2019-07" db="EMBL/GenBank/DDBJ databases">
        <title>Annotation for the trematode Paragonimus miyazaki's.</title>
        <authorList>
            <person name="Choi Y.-J."/>
        </authorList>
    </citation>
    <scope>NUCLEOTIDE SEQUENCE</scope>
    <source>
        <strain evidence="13">Japan</strain>
    </source>
</reference>
<dbReference type="GO" id="GO:0002039">
    <property type="term" value="F:p53 binding"/>
    <property type="evidence" value="ECO:0007669"/>
    <property type="project" value="TreeGrafter"/>
</dbReference>
<comment type="caution">
    <text evidence="13">The sequence shown here is derived from an EMBL/GenBank/DDBJ whole genome shotgun (WGS) entry which is preliminary data.</text>
</comment>
<dbReference type="InterPro" id="IPR026590">
    <property type="entry name" value="Ssirtuin_cat_dom"/>
</dbReference>
<dbReference type="InterPro" id="IPR029035">
    <property type="entry name" value="DHS-like_NAD/FAD-binding_dom"/>
</dbReference>
<gene>
    <name evidence="13" type="ORF">EG68_08837</name>
</gene>
<evidence type="ECO:0000256" key="10">
    <source>
        <dbReference type="PROSITE-ProRule" id="PRU00236"/>
    </source>
</evidence>
<feature type="compositionally biased region" description="Basic and acidic residues" evidence="11">
    <location>
        <begin position="782"/>
        <end position="793"/>
    </location>
</feature>
<dbReference type="AlphaFoldDB" id="A0A8S9YAM5"/>
<evidence type="ECO:0000256" key="9">
    <source>
        <dbReference type="ARBA" id="ARBA00023242"/>
    </source>
</evidence>
<feature type="region of interest" description="Disordered" evidence="11">
    <location>
        <begin position="728"/>
        <end position="801"/>
    </location>
</feature>
<keyword evidence="7 10" id="KW-0862">Zinc</keyword>
<dbReference type="InterPro" id="IPR050134">
    <property type="entry name" value="NAD-dep_sirtuin_deacylases"/>
</dbReference>
<evidence type="ECO:0000313" key="14">
    <source>
        <dbReference type="Proteomes" id="UP000822476"/>
    </source>
</evidence>
<dbReference type="GO" id="GO:0046872">
    <property type="term" value="F:metal ion binding"/>
    <property type="evidence" value="ECO:0007669"/>
    <property type="project" value="UniProtKB-KW"/>
</dbReference>
<evidence type="ECO:0000256" key="3">
    <source>
        <dbReference type="ARBA" id="ARBA00006924"/>
    </source>
</evidence>
<name>A0A8S9YAM5_9TREM</name>
<feature type="region of interest" description="Disordered" evidence="11">
    <location>
        <begin position="379"/>
        <end position="409"/>
    </location>
</feature>
<dbReference type="EC" id="2.3.1.286" evidence="4"/>
<dbReference type="GO" id="GO:0005654">
    <property type="term" value="C:nucleoplasm"/>
    <property type="evidence" value="ECO:0007669"/>
    <property type="project" value="TreeGrafter"/>
</dbReference>
<dbReference type="InterPro" id="IPR003000">
    <property type="entry name" value="Sirtuin"/>
</dbReference>
<dbReference type="PANTHER" id="PTHR11085:SF9">
    <property type="entry name" value="NAD-DEPENDENT PROTEIN DEACETYLASE SIRTUIN-1"/>
    <property type="match status" value="1"/>
</dbReference>
<dbReference type="EMBL" id="JTDE01022096">
    <property type="protein sequence ID" value="KAF7232073.1"/>
    <property type="molecule type" value="Genomic_DNA"/>
</dbReference>
<dbReference type="PANTHER" id="PTHR11085">
    <property type="entry name" value="NAD-DEPENDENT PROTEIN DEACYLASE SIRTUIN-5, MITOCHONDRIAL-RELATED"/>
    <property type="match status" value="1"/>
</dbReference>
<feature type="binding site" evidence="10">
    <location>
        <position position="347"/>
    </location>
    <ligand>
        <name>Zn(2+)</name>
        <dbReference type="ChEBI" id="CHEBI:29105"/>
    </ligand>
</feature>
<dbReference type="SUPFAM" id="SSF52467">
    <property type="entry name" value="DHS-like NAD/FAD-binding domain"/>
    <property type="match status" value="1"/>
</dbReference>
<dbReference type="GO" id="GO:0005637">
    <property type="term" value="C:nuclear inner membrane"/>
    <property type="evidence" value="ECO:0007669"/>
    <property type="project" value="TreeGrafter"/>
</dbReference>
<evidence type="ECO:0000256" key="5">
    <source>
        <dbReference type="ARBA" id="ARBA00022679"/>
    </source>
</evidence>
<feature type="compositionally biased region" description="Polar residues" evidence="11">
    <location>
        <begin position="732"/>
        <end position="776"/>
    </location>
</feature>
<dbReference type="Pfam" id="PF02146">
    <property type="entry name" value="SIR2"/>
    <property type="match status" value="1"/>
</dbReference>
<dbReference type="OrthoDB" id="424302at2759"/>
<feature type="compositionally biased region" description="Polar residues" evidence="11">
    <location>
        <begin position="379"/>
        <end position="389"/>
    </location>
</feature>
<keyword evidence="14" id="KW-1185">Reference proteome</keyword>
<sequence>MIECHFEMQKIDMSPNLQKNAHWYALWRDPTVAARAVQFSYEVDVFNRSLLTDRSTCYLRLNITHKTIITGFCSMLFMSNLSDVMVVSSEDETDPRLPSERADRCVTTPALPDNCEEEETISITSVGEVEQDESDPSDCEIVSVEDVRGEEKWRNLHDPFKMLNALLQAGYNNPRQLLGRLFGLDQKSLPTNQSEQWGLLLTLLAEPTPRRRLRHVNTLETVVGLLDSCRSILVVTGAGISVSCGIPDFRSRDGIYARLAKDYPDLSSPQAMFDMAYFMQNPSPFFKFAKEIFPGQFSPSLTHHFVALLESKDKLLRNYTQNIDTLEQMAGITRLIQCHGSFVTASCISCKFRVPGDEIKESVLSQSIPYCPRCRPSQAASGTTEQGLSVTKPRAANGHSGAKRNGRKTLEPCHGVMKPDIVFFGEDLSSEFHDTLATDVHETDLVLVIGSSLKVRPVAHIPNSIPEHVPQVLINREPLTNHDFDVELLGDCDVIVHELCLRLGWKLPGASDIAARRLVPLSEVIEERSKGGLGQKMNVPNMEPDFTGNGIQSKNEKQLPHSPLTASLVARESVNLHSSTNEVTTTDCLQCVKSAQCAPLSLSSEKDVVEVGDSEDDSELNDLWDVAAFLPPNSFTRIPPNQYVFPGAELFVSQDEIQNSDLTSSGATTPSHTCDSPDHAALDADLISMTVTQRPEVNQRLLHRLIQQSNNNVVHSYDLSNDCSIRAAGESPSDSTTPLLETKMKSSPKSKTADNRTTSVAHSEPSAMSANTNELSTVADGPESKRPRTELHQLKFVGTSC</sequence>
<dbReference type="Gene3D" id="3.30.1600.10">
    <property type="entry name" value="SIR2/SIRT2 'Small Domain"/>
    <property type="match status" value="1"/>
</dbReference>
<feature type="binding site" evidence="10">
    <location>
        <position position="350"/>
    </location>
    <ligand>
        <name>Zn(2+)</name>
        <dbReference type="ChEBI" id="CHEBI:29105"/>
    </ligand>
</feature>
<evidence type="ECO:0000256" key="2">
    <source>
        <dbReference type="ARBA" id="ARBA00004123"/>
    </source>
</evidence>
<feature type="binding site" evidence="10">
    <location>
        <position position="413"/>
    </location>
    <ligand>
        <name>Zn(2+)</name>
        <dbReference type="ChEBI" id="CHEBI:29105"/>
    </ligand>
</feature>
<dbReference type="GO" id="GO:0033553">
    <property type="term" value="C:rDNA heterochromatin"/>
    <property type="evidence" value="ECO:0007669"/>
    <property type="project" value="TreeGrafter"/>
</dbReference>
<dbReference type="FunFam" id="3.30.1600.10:FF:000013">
    <property type="entry name" value="NAD-dependent protein deacetylase sirtuin-1"/>
    <property type="match status" value="1"/>
</dbReference>
<keyword evidence="8" id="KW-0520">NAD</keyword>
<keyword evidence="9" id="KW-0539">Nucleus</keyword>
<accession>A0A8S9YAM5</accession>
<evidence type="ECO:0000256" key="11">
    <source>
        <dbReference type="SAM" id="MobiDB-lite"/>
    </source>
</evidence>
<comment type="subcellular location">
    <subcellularLocation>
        <location evidence="2">Nucleus</location>
    </subcellularLocation>
</comment>
<evidence type="ECO:0000256" key="7">
    <source>
        <dbReference type="ARBA" id="ARBA00022833"/>
    </source>
</evidence>
<feature type="active site" description="Proton acceptor" evidence="10">
    <location>
        <position position="339"/>
    </location>
</feature>
<evidence type="ECO:0000256" key="8">
    <source>
        <dbReference type="ARBA" id="ARBA00023027"/>
    </source>
</evidence>
<comment type="similarity">
    <text evidence="3">Belongs to the sirtuin family. Class I subfamily.</text>
</comment>
<keyword evidence="5" id="KW-0808">Transferase</keyword>
<evidence type="ECO:0000259" key="12">
    <source>
        <dbReference type="PROSITE" id="PS50305"/>
    </source>
</evidence>
<protein>
    <recommendedName>
        <fullName evidence="4">protein acetyllysine N-acetyltransferase</fullName>
        <ecNumber evidence="4">2.3.1.286</ecNumber>
    </recommendedName>
</protein>
<feature type="binding site" evidence="10">
    <location>
        <position position="371"/>
    </location>
    <ligand>
        <name>Zn(2+)</name>
        <dbReference type="ChEBI" id="CHEBI:29105"/>
    </ligand>
</feature>
<evidence type="ECO:0000256" key="6">
    <source>
        <dbReference type="ARBA" id="ARBA00022723"/>
    </source>
</evidence>
<dbReference type="CDD" id="cd01408">
    <property type="entry name" value="SIRT1"/>
    <property type="match status" value="1"/>
</dbReference>
<dbReference type="InterPro" id="IPR026591">
    <property type="entry name" value="Sirtuin_cat_small_dom_sf"/>
</dbReference>
<dbReference type="GO" id="GO:0017136">
    <property type="term" value="F:histone deacetylase activity, NAD-dependent"/>
    <property type="evidence" value="ECO:0007669"/>
    <property type="project" value="TreeGrafter"/>
</dbReference>
<dbReference type="PROSITE" id="PS50305">
    <property type="entry name" value="SIRTUIN"/>
    <property type="match status" value="1"/>
</dbReference>
<dbReference type="GO" id="GO:0070403">
    <property type="term" value="F:NAD+ binding"/>
    <property type="evidence" value="ECO:0007669"/>
    <property type="project" value="InterPro"/>
</dbReference>
<evidence type="ECO:0000313" key="13">
    <source>
        <dbReference type="EMBL" id="KAF7232073.1"/>
    </source>
</evidence>
<dbReference type="GO" id="GO:0003714">
    <property type="term" value="F:transcription corepressor activity"/>
    <property type="evidence" value="ECO:0007669"/>
    <property type="project" value="TreeGrafter"/>
</dbReference>
<evidence type="ECO:0000256" key="4">
    <source>
        <dbReference type="ARBA" id="ARBA00012928"/>
    </source>
</evidence>